<keyword evidence="2" id="KW-1185">Reference proteome</keyword>
<reference evidence="3" key="1">
    <citation type="submission" date="2016-06" db="UniProtKB">
        <authorList>
            <consortium name="WormBaseParasite"/>
        </authorList>
    </citation>
    <scope>IDENTIFICATION</scope>
</reference>
<evidence type="ECO:0000313" key="2">
    <source>
        <dbReference type="Proteomes" id="UP000050794"/>
    </source>
</evidence>
<evidence type="ECO:0000313" key="1">
    <source>
        <dbReference type="EMBL" id="VDM46419.1"/>
    </source>
</evidence>
<organism evidence="2 3">
    <name type="scientific">Toxocara canis</name>
    <name type="common">Canine roundworm</name>
    <dbReference type="NCBI Taxonomy" id="6265"/>
    <lineage>
        <taxon>Eukaryota</taxon>
        <taxon>Metazoa</taxon>
        <taxon>Ecdysozoa</taxon>
        <taxon>Nematoda</taxon>
        <taxon>Chromadorea</taxon>
        <taxon>Rhabditida</taxon>
        <taxon>Spirurina</taxon>
        <taxon>Ascaridomorpha</taxon>
        <taxon>Ascaridoidea</taxon>
        <taxon>Toxocaridae</taxon>
        <taxon>Toxocara</taxon>
    </lineage>
</organism>
<dbReference type="EMBL" id="UYWY01022628">
    <property type="protein sequence ID" value="VDM46419.1"/>
    <property type="molecule type" value="Genomic_DNA"/>
</dbReference>
<proteinExistence type="predicted"/>
<gene>
    <name evidence="1" type="ORF">TCNE_LOCUS15098</name>
</gene>
<reference evidence="1 2" key="2">
    <citation type="submission" date="2018-11" db="EMBL/GenBank/DDBJ databases">
        <authorList>
            <consortium name="Pathogen Informatics"/>
        </authorList>
    </citation>
    <scope>NUCLEOTIDE SEQUENCE [LARGE SCALE GENOMIC DNA]</scope>
</reference>
<accession>A0A183V2X8</accession>
<protein>
    <submittedName>
        <fullName evidence="1 3">Uncharacterized protein</fullName>
    </submittedName>
</protein>
<dbReference type="Proteomes" id="UP000050794">
    <property type="component" value="Unassembled WGS sequence"/>
</dbReference>
<sequence>MSSSTNDIDESTRAFNAMSFSSPDVSLNALQMIKLDLCYANLKYIITKMLSFTRYVMSTLSHRQHFSLSAIMILFLRDIMAVQ</sequence>
<evidence type="ECO:0000313" key="3">
    <source>
        <dbReference type="WBParaSite" id="TCNE_0001509801-mRNA-1"/>
    </source>
</evidence>
<dbReference type="AlphaFoldDB" id="A0A183V2X8"/>
<dbReference type="WBParaSite" id="TCNE_0001509801-mRNA-1">
    <property type="protein sequence ID" value="TCNE_0001509801-mRNA-1"/>
    <property type="gene ID" value="TCNE_0001509801"/>
</dbReference>
<name>A0A183V2X8_TOXCA</name>